<feature type="transmembrane region" description="Helical" evidence="1">
    <location>
        <begin position="100"/>
        <end position="120"/>
    </location>
</feature>
<keyword evidence="1" id="KW-0472">Membrane</keyword>
<dbReference type="AlphaFoldDB" id="A0A6J4NBQ8"/>
<accession>A0A6J4NBQ8</accession>
<proteinExistence type="predicted"/>
<organism evidence="2">
    <name type="scientific">uncultured Nocardioides sp</name>
    <dbReference type="NCBI Taxonomy" id="198441"/>
    <lineage>
        <taxon>Bacteria</taxon>
        <taxon>Bacillati</taxon>
        <taxon>Actinomycetota</taxon>
        <taxon>Actinomycetes</taxon>
        <taxon>Propionibacteriales</taxon>
        <taxon>Nocardioidaceae</taxon>
        <taxon>Nocardioides</taxon>
        <taxon>environmental samples</taxon>
    </lineage>
</organism>
<protein>
    <submittedName>
        <fullName evidence="2">Uncharacterized protein</fullName>
    </submittedName>
</protein>
<evidence type="ECO:0000256" key="1">
    <source>
        <dbReference type="SAM" id="Phobius"/>
    </source>
</evidence>
<keyword evidence="1" id="KW-1133">Transmembrane helix</keyword>
<feature type="transmembrane region" description="Helical" evidence="1">
    <location>
        <begin position="23"/>
        <end position="44"/>
    </location>
</feature>
<dbReference type="EMBL" id="CADCUM010000078">
    <property type="protein sequence ID" value="CAA9383746.1"/>
    <property type="molecule type" value="Genomic_DNA"/>
</dbReference>
<name>A0A6J4NBQ8_9ACTN</name>
<gene>
    <name evidence="2" type="ORF">AVDCRST_MAG32-1833</name>
</gene>
<feature type="transmembrane region" description="Helical" evidence="1">
    <location>
        <begin position="75"/>
        <end position="95"/>
    </location>
</feature>
<sequence>MSDRLTGGATDATRMSDRLTGPLTRALLVVLGFTAAGALAGLAWEALWEPPTGVVIEDEWLMAPSGPDVSFSGTALYVLLALPVGVVLGALAGLLRHHEVVTTGSVVLGSVVAGWVMYAVGHALGPPDPRVLAAGEPDYTQVPGDLVLAGPDETTSPYLSTAAVALPLGASGGLGFIYLSGFRQRQQG</sequence>
<evidence type="ECO:0000313" key="2">
    <source>
        <dbReference type="EMBL" id="CAA9383746.1"/>
    </source>
</evidence>
<reference evidence="2" key="1">
    <citation type="submission" date="2020-02" db="EMBL/GenBank/DDBJ databases">
        <authorList>
            <person name="Meier V. D."/>
        </authorList>
    </citation>
    <scope>NUCLEOTIDE SEQUENCE</scope>
    <source>
        <strain evidence="2">AVDCRST_MAG32</strain>
    </source>
</reference>
<feature type="transmembrane region" description="Helical" evidence="1">
    <location>
        <begin position="158"/>
        <end position="179"/>
    </location>
</feature>
<keyword evidence="1" id="KW-0812">Transmembrane</keyword>